<sequence length="234" mass="24138">MVFGGSRGIGAAIAHQLADDGFAVALTYLANADQAAAVRDTILRSGGRAIAVQADSRDPWAVREAIDAVARELGPLDVSVINAGALRLAPIASFPLEDFDLLVDVNIRGVFLTMQASIPALRNGGRLITIGSNTAIRSSSPQGAVYAMTKAAIVKLVEGLALELAPRRITVNNVQPGPIETDLTAGMAAALAERIPLRRIGKPAEIAALVSFLASSDAGFITGASLTIDGGFVL</sequence>
<evidence type="ECO:0000313" key="3">
    <source>
        <dbReference type="Proteomes" id="UP000285523"/>
    </source>
</evidence>
<accession>A0A418VE66</accession>
<comment type="caution">
    <text evidence="2">The sequence shown here is derived from an EMBL/GenBank/DDBJ whole genome shotgun (WGS) entry which is preliminary data.</text>
</comment>
<reference evidence="2 3" key="1">
    <citation type="submission" date="2018-09" db="EMBL/GenBank/DDBJ databases">
        <title>Draft genome sequence of Rhodopseudomonas palustris 2.1.18.</title>
        <authorList>
            <person name="Robertson S.L."/>
            <person name="Meyer T.E."/>
            <person name="Kyndt J.A."/>
        </authorList>
    </citation>
    <scope>NUCLEOTIDE SEQUENCE [LARGE SCALE GENOMIC DNA]</scope>
    <source>
        <strain evidence="2 3">2.1.18</strain>
    </source>
</reference>
<dbReference type="SUPFAM" id="SSF51735">
    <property type="entry name" value="NAD(P)-binding Rossmann-fold domains"/>
    <property type="match status" value="1"/>
</dbReference>
<dbReference type="PANTHER" id="PTHR42879:SF2">
    <property type="entry name" value="3-OXOACYL-[ACYL-CARRIER-PROTEIN] REDUCTASE FABG"/>
    <property type="match status" value="1"/>
</dbReference>
<dbReference type="OrthoDB" id="154414at2"/>
<evidence type="ECO:0000313" key="2">
    <source>
        <dbReference type="EMBL" id="RJF74402.1"/>
    </source>
</evidence>
<name>A0A418VE66_RHOPL</name>
<organism evidence="2 3">
    <name type="scientific">Rhodopseudomonas palustris</name>
    <dbReference type="NCBI Taxonomy" id="1076"/>
    <lineage>
        <taxon>Bacteria</taxon>
        <taxon>Pseudomonadati</taxon>
        <taxon>Pseudomonadota</taxon>
        <taxon>Alphaproteobacteria</taxon>
        <taxon>Hyphomicrobiales</taxon>
        <taxon>Nitrobacteraceae</taxon>
        <taxon>Rhodopseudomonas</taxon>
    </lineage>
</organism>
<dbReference type="InterPro" id="IPR036291">
    <property type="entry name" value="NAD(P)-bd_dom_sf"/>
</dbReference>
<dbReference type="PANTHER" id="PTHR42879">
    <property type="entry name" value="3-OXOACYL-(ACYL-CARRIER-PROTEIN) REDUCTASE"/>
    <property type="match status" value="1"/>
</dbReference>
<proteinExistence type="inferred from homology"/>
<comment type="similarity">
    <text evidence="1">Belongs to the short-chain dehydrogenases/reductases (SDR) family.</text>
</comment>
<dbReference type="EMBL" id="QYYD01000011">
    <property type="protein sequence ID" value="RJF74402.1"/>
    <property type="molecule type" value="Genomic_DNA"/>
</dbReference>
<dbReference type="Pfam" id="PF13561">
    <property type="entry name" value="adh_short_C2"/>
    <property type="match status" value="1"/>
</dbReference>
<dbReference type="InterPro" id="IPR050259">
    <property type="entry name" value="SDR"/>
</dbReference>
<evidence type="ECO:0000256" key="1">
    <source>
        <dbReference type="ARBA" id="ARBA00006484"/>
    </source>
</evidence>
<dbReference type="Gene3D" id="3.40.50.720">
    <property type="entry name" value="NAD(P)-binding Rossmann-like Domain"/>
    <property type="match status" value="1"/>
</dbReference>
<dbReference type="AlphaFoldDB" id="A0A418VE66"/>
<dbReference type="PRINTS" id="PR00081">
    <property type="entry name" value="GDHRDH"/>
</dbReference>
<dbReference type="FunFam" id="3.40.50.720:FF:000084">
    <property type="entry name" value="Short-chain dehydrogenase reductase"/>
    <property type="match status" value="1"/>
</dbReference>
<gene>
    <name evidence="2" type="ORF">D4Q52_12845</name>
</gene>
<protein>
    <submittedName>
        <fullName evidence="2">SDR family oxidoreductase</fullName>
    </submittedName>
</protein>
<dbReference type="Proteomes" id="UP000285523">
    <property type="component" value="Unassembled WGS sequence"/>
</dbReference>
<dbReference type="InterPro" id="IPR002347">
    <property type="entry name" value="SDR_fam"/>
</dbReference>
<dbReference type="PRINTS" id="PR00080">
    <property type="entry name" value="SDRFAMILY"/>
</dbReference>